<geneLocation type="plasmid" evidence="10">
    <name>p-a-sy</name>
</geneLocation>
<evidence type="ECO:0000313" key="5">
    <source>
        <dbReference type="EMBL" id="KEZ11962.1"/>
    </source>
</evidence>
<dbReference type="Gene3D" id="1.10.150.130">
    <property type="match status" value="1"/>
</dbReference>
<evidence type="ECO:0000256" key="3">
    <source>
        <dbReference type="PROSITE-ProRule" id="PRU01248"/>
    </source>
</evidence>
<dbReference type="Pfam" id="PF02899">
    <property type="entry name" value="Phage_int_SAM_1"/>
    <property type="match status" value="1"/>
</dbReference>
<evidence type="ECO:0000256" key="2">
    <source>
        <dbReference type="ARBA" id="ARBA00023125"/>
    </source>
</evidence>
<dbReference type="PROSITE" id="PS51900">
    <property type="entry name" value="CB"/>
    <property type="match status" value="1"/>
</dbReference>
<dbReference type="GO" id="GO:0015074">
    <property type="term" value="P:DNA integration"/>
    <property type="evidence" value="ECO:0007669"/>
    <property type="project" value="UniProtKB-KW"/>
</dbReference>
<keyword evidence="7" id="KW-0614">Plasmid</keyword>
<dbReference type="InterPro" id="IPR004107">
    <property type="entry name" value="Integrase_SAM-like_N"/>
</dbReference>
<dbReference type="eggNOG" id="COG4974">
    <property type="taxonomic scope" value="Bacteria"/>
</dbReference>
<dbReference type="Proteomes" id="UP000077262">
    <property type="component" value="Unassembled WGS sequence"/>
</dbReference>
<evidence type="ECO:0000313" key="6">
    <source>
        <dbReference type="EMBL" id="OAH41463.1"/>
    </source>
</evidence>
<dbReference type="EMBL" id="LSTR01000056">
    <property type="protein sequence ID" value="OAH41463.1"/>
    <property type="molecule type" value="Genomic_DNA"/>
</dbReference>
<dbReference type="OrthoDB" id="9785687at2"/>
<organism evidence="5 8">
    <name type="scientific">Sphingobium yanoikuyae</name>
    <name type="common">Sphingomonas yanoikuyae</name>
    <dbReference type="NCBI Taxonomy" id="13690"/>
    <lineage>
        <taxon>Bacteria</taxon>
        <taxon>Pseudomonadati</taxon>
        <taxon>Pseudomonadota</taxon>
        <taxon>Alphaproteobacteria</taxon>
        <taxon>Sphingomonadales</taxon>
        <taxon>Sphingomonadaceae</taxon>
        <taxon>Sphingobium</taxon>
    </lineage>
</organism>
<dbReference type="EMBL" id="JGVR01000088">
    <property type="protein sequence ID" value="KEZ11962.1"/>
    <property type="molecule type" value="Genomic_DNA"/>
</dbReference>
<dbReference type="InterPro" id="IPR010998">
    <property type="entry name" value="Integrase_recombinase_N"/>
</dbReference>
<dbReference type="PATRIC" id="fig|13690.10.peg.5525"/>
<gene>
    <name evidence="5" type="primary">tnpA</name>
    <name evidence="6" type="ORF">AX777_25970</name>
    <name evidence="5" type="ORF">CP98_05319</name>
    <name evidence="7" type="ORF">HH800_27040</name>
</gene>
<accession>A0A084E1X0</accession>
<evidence type="ECO:0000313" key="9">
    <source>
        <dbReference type="Proteomes" id="UP000077262"/>
    </source>
</evidence>
<dbReference type="InterPro" id="IPR044068">
    <property type="entry name" value="CB"/>
</dbReference>
<dbReference type="GO" id="GO:0003677">
    <property type="term" value="F:DNA binding"/>
    <property type="evidence" value="ECO:0007669"/>
    <property type="project" value="UniProtKB-UniRule"/>
</dbReference>
<dbReference type="Proteomes" id="UP000502611">
    <property type="component" value="Plasmid p-A-Sy"/>
</dbReference>
<reference evidence="5 8" key="1">
    <citation type="submission" date="2014-03" db="EMBL/GenBank/DDBJ databases">
        <title>Genome sequence of Sphingobium yanoikuyae B1.</title>
        <authorList>
            <person name="Gan H.M."/>
            <person name="Gan H.Y."/>
            <person name="Savka M.A."/>
        </authorList>
    </citation>
    <scope>NUCLEOTIDE SEQUENCE [LARGE SCALE GENOMIC DNA]</scope>
    <source>
        <strain evidence="5 8">B1</strain>
    </source>
</reference>
<name>A0A084E1X0_SPHYA</name>
<evidence type="ECO:0000313" key="10">
    <source>
        <dbReference type="Proteomes" id="UP000502611"/>
    </source>
</evidence>
<dbReference type="STRING" id="13690.AX777_25970"/>
<sequence>MPDGSRSWTVLDDSGDVIASLRNWIVHLEQSRASPNTIRAYLRHIVEFANFLNANSANLREVTVALYDGFLAWRLARWKEALPSPKLVQLRKAEHWRQLYTVALALASSKSVPVELPPAGD</sequence>
<evidence type="ECO:0000259" key="4">
    <source>
        <dbReference type="PROSITE" id="PS51900"/>
    </source>
</evidence>
<reference evidence="6 9" key="2">
    <citation type="submission" date="2016-02" db="EMBL/GenBank/DDBJ databases">
        <authorList>
            <person name="Wen L."/>
            <person name="He K."/>
            <person name="Yang H."/>
        </authorList>
    </citation>
    <scope>NUCLEOTIDE SEQUENCE [LARGE SCALE GENOMIC DNA]</scope>
    <source>
        <strain evidence="6 9">CD09_2</strain>
    </source>
</reference>
<dbReference type="Proteomes" id="UP000028534">
    <property type="component" value="Unassembled WGS sequence"/>
</dbReference>
<evidence type="ECO:0000313" key="8">
    <source>
        <dbReference type="Proteomes" id="UP000028534"/>
    </source>
</evidence>
<geneLocation type="plasmid" evidence="7">
    <name>p-A-Sy</name>
</geneLocation>
<dbReference type="EMBL" id="CP053022">
    <property type="protein sequence ID" value="QJR05932.1"/>
    <property type="molecule type" value="Genomic_DNA"/>
</dbReference>
<evidence type="ECO:0000313" key="7">
    <source>
        <dbReference type="EMBL" id="QJR05932.1"/>
    </source>
</evidence>
<proteinExistence type="predicted"/>
<feature type="domain" description="Core-binding (CB)" evidence="4">
    <location>
        <begin position="15"/>
        <end position="104"/>
    </location>
</feature>
<keyword evidence="1" id="KW-0229">DNA integration</keyword>
<reference evidence="7 10" key="3">
    <citation type="submission" date="2020-04" db="EMBL/GenBank/DDBJ databases">
        <title>The Whole Genome Analysis of High salt-tolerant Sphingobium yanoikuyae YC-XJ2 with Aryl organophosphorus flame retardants (aryl-OPFRs)-degrading capacity and characteristics of Related phosphotriesterase.</title>
        <authorList>
            <person name="Li X."/>
        </authorList>
    </citation>
    <scope>NUCLEOTIDE SEQUENCE [LARGE SCALE GENOMIC DNA]</scope>
    <source>
        <strain evidence="7 10">YC-XJ2</strain>
        <plasmid evidence="10">p-a-sy</plasmid>
        <plasmid evidence="7">p-A-Sy</plasmid>
    </source>
</reference>
<protein>
    <submittedName>
        <fullName evidence="7">Site-specific integrase</fullName>
    </submittedName>
    <submittedName>
        <fullName evidence="5">Transposon protein A</fullName>
    </submittedName>
</protein>
<keyword evidence="2 3" id="KW-0238">DNA-binding</keyword>
<dbReference type="AlphaFoldDB" id="A0A084E1X0"/>
<evidence type="ECO:0000256" key="1">
    <source>
        <dbReference type="ARBA" id="ARBA00022908"/>
    </source>
</evidence>